<evidence type="ECO:0000313" key="2">
    <source>
        <dbReference type="EMBL" id="VDM03375.1"/>
    </source>
</evidence>
<name>A0A183TKJ1_SCHSO</name>
<evidence type="ECO:0000313" key="4">
    <source>
        <dbReference type="WBParaSite" id="SSLN_0001763801-mRNA-1"/>
    </source>
</evidence>
<dbReference type="AlphaFoldDB" id="A0A183TKJ1"/>
<dbReference type="WBParaSite" id="SSLN_0001763801-mRNA-1">
    <property type="protein sequence ID" value="SSLN_0001763801-mRNA-1"/>
    <property type="gene ID" value="SSLN_0001763801"/>
</dbReference>
<dbReference type="Pfam" id="PF00078">
    <property type="entry name" value="RVT_1"/>
    <property type="match status" value="1"/>
</dbReference>
<feature type="domain" description="Reverse transcriptase" evidence="1">
    <location>
        <begin position="1"/>
        <end position="127"/>
    </location>
</feature>
<dbReference type="PANTHER" id="PTHR47027">
    <property type="entry name" value="REVERSE TRANSCRIPTASE DOMAIN-CONTAINING PROTEIN"/>
    <property type="match status" value="1"/>
</dbReference>
<protein>
    <submittedName>
        <fullName evidence="4">Reverse transcriptase domain-containing protein</fullName>
    </submittedName>
</protein>
<dbReference type="InterPro" id="IPR043502">
    <property type="entry name" value="DNA/RNA_pol_sf"/>
</dbReference>
<keyword evidence="3" id="KW-1185">Reference proteome</keyword>
<sequence length="127" mass="14142">MVVCFVDFDAAFDSIHRESLRRIMALDGLPSKIAMIKTYYSSSTARVLVHNNLSQAFNIQSGVRQGFILSPILFNYAIDWLLRKALHEGDSVDLATGCRLADLDYADDIALLALSFGDLQSMVLRVN</sequence>
<organism evidence="4">
    <name type="scientific">Schistocephalus solidus</name>
    <name type="common">Tapeworm</name>
    <dbReference type="NCBI Taxonomy" id="70667"/>
    <lineage>
        <taxon>Eukaryota</taxon>
        <taxon>Metazoa</taxon>
        <taxon>Spiralia</taxon>
        <taxon>Lophotrochozoa</taxon>
        <taxon>Platyhelminthes</taxon>
        <taxon>Cestoda</taxon>
        <taxon>Eucestoda</taxon>
        <taxon>Diphyllobothriidea</taxon>
        <taxon>Diphyllobothriidae</taxon>
        <taxon>Schistocephalus</taxon>
    </lineage>
</organism>
<gene>
    <name evidence="2" type="ORF">SSLN_LOCUS16989</name>
</gene>
<dbReference type="EMBL" id="UYSU01041799">
    <property type="protein sequence ID" value="VDM03375.1"/>
    <property type="molecule type" value="Genomic_DNA"/>
</dbReference>
<dbReference type="PANTHER" id="PTHR47027:SF20">
    <property type="entry name" value="REVERSE TRANSCRIPTASE-LIKE PROTEIN WITH RNA-DIRECTED DNA POLYMERASE DOMAIN"/>
    <property type="match status" value="1"/>
</dbReference>
<dbReference type="Proteomes" id="UP000275846">
    <property type="component" value="Unassembled WGS sequence"/>
</dbReference>
<evidence type="ECO:0000259" key="1">
    <source>
        <dbReference type="PROSITE" id="PS50878"/>
    </source>
</evidence>
<dbReference type="PROSITE" id="PS50878">
    <property type="entry name" value="RT_POL"/>
    <property type="match status" value="1"/>
</dbReference>
<dbReference type="InterPro" id="IPR000477">
    <property type="entry name" value="RT_dom"/>
</dbReference>
<dbReference type="SUPFAM" id="SSF56672">
    <property type="entry name" value="DNA/RNA polymerases"/>
    <property type="match status" value="1"/>
</dbReference>
<accession>A0A183TKJ1</accession>
<reference evidence="2 3" key="2">
    <citation type="submission" date="2018-11" db="EMBL/GenBank/DDBJ databases">
        <authorList>
            <consortium name="Pathogen Informatics"/>
        </authorList>
    </citation>
    <scope>NUCLEOTIDE SEQUENCE [LARGE SCALE GENOMIC DNA]</scope>
    <source>
        <strain evidence="2 3">NST_G2</strain>
    </source>
</reference>
<reference evidence="4" key="1">
    <citation type="submission" date="2016-06" db="UniProtKB">
        <authorList>
            <consortium name="WormBaseParasite"/>
        </authorList>
    </citation>
    <scope>IDENTIFICATION</scope>
</reference>
<dbReference type="OrthoDB" id="425681at2759"/>
<proteinExistence type="predicted"/>
<evidence type="ECO:0000313" key="3">
    <source>
        <dbReference type="Proteomes" id="UP000275846"/>
    </source>
</evidence>